<proteinExistence type="predicted"/>
<reference evidence="1 2" key="1">
    <citation type="journal article" date="2021" name="Nat. Plants">
        <title>The Taxus genome provides insights into paclitaxel biosynthesis.</title>
        <authorList>
            <person name="Xiong X."/>
            <person name="Gou J."/>
            <person name="Liao Q."/>
            <person name="Li Y."/>
            <person name="Zhou Q."/>
            <person name="Bi G."/>
            <person name="Li C."/>
            <person name="Du R."/>
            <person name="Wang X."/>
            <person name="Sun T."/>
            <person name="Guo L."/>
            <person name="Liang H."/>
            <person name="Lu P."/>
            <person name="Wu Y."/>
            <person name="Zhang Z."/>
            <person name="Ro D.K."/>
            <person name="Shang Y."/>
            <person name="Huang S."/>
            <person name="Yan J."/>
        </authorList>
    </citation>
    <scope>NUCLEOTIDE SEQUENCE [LARGE SCALE GENOMIC DNA]</scope>
    <source>
        <strain evidence="1">Ta-2019</strain>
    </source>
</reference>
<dbReference type="AlphaFoldDB" id="A0AA38H1T6"/>
<dbReference type="EMBL" id="JAHRHJ020000001">
    <property type="protein sequence ID" value="KAH9331915.1"/>
    <property type="molecule type" value="Genomic_DNA"/>
</dbReference>
<gene>
    <name evidence="1" type="ORF">KI387_004023</name>
</gene>
<evidence type="ECO:0000313" key="1">
    <source>
        <dbReference type="EMBL" id="KAH9331915.1"/>
    </source>
</evidence>
<evidence type="ECO:0000313" key="2">
    <source>
        <dbReference type="Proteomes" id="UP000824469"/>
    </source>
</evidence>
<name>A0AA38H1T6_TAXCH</name>
<feature type="non-terminal residue" evidence="1">
    <location>
        <position position="55"/>
    </location>
</feature>
<accession>A0AA38H1T6</accession>
<comment type="caution">
    <text evidence="1">The sequence shown here is derived from an EMBL/GenBank/DDBJ whole genome shotgun (WGS) entry which is preliminary data.</text>
</comment>
<sequence>MKNTEIKVCTRGDFMEDFMVMVTTGEEVSSRVEHALIVEPQTIISVNVQIFYNAP</sequence>
<organism evidence="1 2">
    <name type="scientific">Taxus chinensis</name>
    <name type="common">Chinese yew</name>
    <name type="synonym">Taxus wallichiana var. chinensis</name>
    <dbReference type="NCBI Taxonomy" id="29808"/>
    <lineage>
        <taxon>Eukaryota</taxon>
        <taxon>Viridiplantae</taxon>
        <taxon>Streptophyta</taxon>
        <taxon>Embryophyta</taxon>
        <taxon>Tracheophyta</taxon>
        <taxon>Spermatophyta</taxon>
        <taxon>Pinopsida</taxon>
        <taxon>Pinidae</taxon>
        <taxon>Conifers II</taxon>
        <taxon>Cupressales</taxon>
        <taxon>Taxaceae</taxon>
        <taxon>Taxus</taxon>
    </lineage>
</organism>
<dbReference type="Proteomes" id="UP000824469">
    <property type="component" value="Unassembled WGS sequence"/>
</dbReference>
<protein>
    <submittedName>
        <fullName evidence="1">Uncharacterized protein</fullName>
    </submittedName>
</protein>
<keyword evidence="2" id="KW-1185">Reference proteome</keyword>